<dbReference type="PANTHER" id="PTHR34060">
    <property type="entry name" value="POLYKETIDE CYCLASE / DEHYDRASE AND LIPID TRANSPORT PROTEIN"/>
    <property type="match status" value="1"/>
</dbReference>
<evidence type="ECO:0000256" key="1">
    <source>
        <dbReference type="SAM" id="MobiDB-lite"/>
    </source>
</evidence>
<dbReference type="OMA" id="IKINLAC"/>
<organism evidence="3 4">
    <name type="scientific">Nelumbo nucifera</name>
    <name type="common">Sacred lotus</name>
    <dbReference type="NCBI Taxonomy" id="4432"/>
    <lineage>
        <taxon>Eukaryota</taxon>
        <taxon>Viridiplantae</taxon>
        <taxon>Streptophyta</taxon>
        <taxon>Embryophyta</taxon>
        <taxon>Tracheophyta</taxon>
        <taxon>Spermatophyta</taxon>
        <taxon>Magnoliopsida</taxon>
        <taxon>Proteales</taxon>
        <taxon>Nelumbonaceae</taxon>
        <taxon>Nelumbo</taxon>
    </lineage>
</organism>
<dbReference type="Gene3D" id="3.30.530.20">
    <property type="match status" value="1"/>
</dbReference>
<name>A0A1U8Q8M2_NELNU</name>
<dbReference type="OrthoDB" id="5732at2759"/>
<dbReference type="InParanoid" id="A0A1U8Q8M2"/>
<proteinExistence type="predicted"/>
<dbReference type="PANTHER" id="PTHR34060:SF1">
    <property type="entry name" value="POLYKETIDE CYCLASE _ DEHYDRASE AND LIPID TRANSPORT PROTEIN"/>
    <property type="match status" value="1"/>
</dbReference>
<evidence type="ECO:0000259" key="2">
    <source>
        <dbReference type="Pfam" id="PF03364"/>
    </source>
</evidence>
<dbReference type="eggNOG" id="ENOG502RXSU">
    <property type="taxonomic scope" value="Eukaryota"/>
</dbReference>
<protein>
    <submittedName>
        <fullName evidence="4">Uncharacterized protein LOC104608311</fullName>
    </submittedName>
</protein>
<evidence type="ECO:0000313" key="4">
    <source>
        <dbReference type="RefSeq" id="XP_019055134.1"/>
    </source>
</evidence>
<dbReference type="GeneID" id="104608311"/>
<dbReference type="RefSeq" id="XP_019055134.1">
    <property type="nucleotide sequence ID" value="XM_019199589.1"/>
</dbReference>
<feature type="region of interest" description="Disordered" evidence="1">
    <location>
        <begin position="53"/>
        <end position="88"/>
    </location>
</feature>
<sequence>MQAFTVSPNSHLLLLGVPHSCCSFSLIRSRNPSFFRSLKTITSSPKLPSALKSFADSSNSDSINGDNDDDEDEYENLESSDSEPESISDHGIDIKIEKLGKNSRRIQSCIAIDASLETVWGILTDYERLADFIPGLSVSQLLEKKENFARLFQVGQQNLAFGLKFNAKGIVECFEKDLEDFPCGQRRDIEFNMIEGDFQTFQGKWSIEQTNNERCEGIDSFAEKKICTTLSYVVDVVPKRWLPVRLVEGRLCREIKMNLLCIRIEAEKAVPNTLPTCQ</sequence>
<dbReference type="FunCoup" id="A0A1U8Q8M2">
    <property type="interactions" value="487"/>
</dbReference>
<dbReference type="Proteomes" id="UP000189703">
    <property type="component" value="Unplaced"/>
</dbReference>
<dbReference type="KEGG" id="nnu:104608311"/>
<evidence type="ECO:0000313" key="3">
    <source>
        <dbReference type="Proteomes" id="UP000189703"/>
    </source>
</evidence>
<feature type="domain" description="Coenzyme Q-binding protein COQ10 START" evidence="2">
    <location>
        <begin position="112"/>
        <end position="258"/>
    </location>
</feature>
<feature type="compositionally biased region" description="Low complexity" evidence="1">
    <location>
        <begin position="56"/>
        <end position="65"/>
    </location>
</feature>
<gene>
    <name evidence="4" type="primary">LOC104608311</name>
</gene>
<dbReference type="Pfam" id="PF03364">
    <property type="entry name" value="Polyketide_cyc"/>
    <property type="match status" value="1"/>
</dbReference>
<reference evidence="4" key="1">
    <citation type="submission" date="2025-08" db="UniProtKB">
        <authorList>
            <consortium name="RefSeq"/>
        </authorList>
    </citation>
    <scope>IDENTIFICATION</scope>
</reference>
<dbReference type="AlphaFoldDB" id="A0A1U8Q8M2"/>
<feature type="compositionally biased region" description="Acidic residues" evidence="1">
    <location>
        <begin position="66"/>
        <end position="86"/>
    </location>
</feature>
<dbReference type="SUPFAM" id="SSF55961">
    <property type="entry name" value="Bet v1-like"/>
    <property type="match status" value="1"/>
</dbReference>
<dbReference type="InterPro" id="IPR023393">
    <property type="entry name" value="START-like_dom_sf"/>
</dbReference>
<accession>A0A1U8Q8M2</accession>
<keyword evidence="3" id="KW-1185">Reference proteome</keyword>
<dbReference type="CDD" id="cd08866">
    <property type="entry name" value="SRPBCC_11"/>
    <property type="match status" value="1"/>
</dbReference>
<dbReference type="InterPro" id="IPR005031">
    <property type="entry name" value="COQ10_START"/>
</dbReference>